<keyword evidence="4" id="KW-1003">Cell membrane</keyword>
<keyword evidence="3" id="KW-0813">Transport</keyword>
<evidence type="ECO:0000313" key="9">
    <source>
        <dbReference type="EMBL" id="MDA5109351.1"/>
    </source>
</evidence>
<evidence type="ECO:0000256" key="7">
    <source>
        <dbReference type="ARBA" id="ARBA00023136"/>
    </source>
</evidence>
<keyword evidence="5 8" id="KW-0812">Transmembrane</keyword>
<comment type="subcellular location">
    <subcellularLocation>
        <location evidence="1">Cell membrane</location>
        <topology evidence="1">Multi-pass membrane protein</topology>
    </subcellularLocation>
</comment>
<dbReference type="EMBL" id="JAPYYP010000016">
    <property type="protein sequence ID" value="MDA5109351.1"/>
    <property type="molecule type" value="Genomic_DNA"/>
</dbReference>
<sequence>MNTSETAAWKQGVLDALPITASYVLFGAIFGMLSGQAGLAAWESMAMSLFVYSGAAQFAASSMIAEHAGFWAIILTTCLLNVRHFLMGLSLSPYYQRFSPAQVNALAFLLTDEQYAITLNRFRRYPSDTSYILGVGLSLYIAWGAGTWLGTAAGQWIPDPASLGLGFSFTAMFVALAYYQLSSVVRILTFLLCGAAAVGLTFVLPNGLPVLAAGLLAFAVGYFLPAPEPTETTQPQNAKEVEST</sequence>
<feature type="transmembrane region" description="Helical" evidence="8">
    <location>
        <begin position="131"/>
        <end position="149"/>
    </location>
</feature>
<dbReference type="PANTHER" id="PTHR34979">
    <property type="entry name" value="INNER MEMBRANE PROTEIN YGAZ"/>
    <property type="match status" value="1"/>
</dbReference>
<organism evidence="9 10">
    <name type="scientific">Brevibacillus thermoruber</name>
    <dbReference type="NCBI Taxonomy" id="33942"/>
    <lineage>
        <taxon>Bacteria</taxon>
        <taxon>Bacillati</taxon>
        <taxon>Bacillota</taxon>
        <taxon>Bacilli</taxon>
        <taxon>Bacillales</taxon>
        <taxon>Paenibacillaceae</taxon>
        <taxon>Brevibacillus</taxon>
    </lineage>
</organism>
<evidence type="ECO:0000256" key="3">
    <source>
        <dbReference type="ARBA" id="ARBA00022448"/>
    </source>
</evidence>
<accession>A0A9X3Z3X4</accession>
<dbReference type="PANTHER" id="PTHR34979:SF1">
    <property type="entry name" value="INNER MEMBRANE PROTEIN YGAZ"/>
    <property type="match status" value="1"/>
</dbReference>
<dbReference type="Pfam" id="PF03591">
    <property type="entry name" value="AzlC"/>
    <property type="match status" value="1"/>
</dbReference>
<gene>
    <name evidence="9" type="ORF">O3V59_13350</name>
</gene>
<evidence type="ECO:0000256" key="5">
    <source>
        <dbReference type="ARBA" id="ARBA00022692"/>
    </source>
</evidence>
<dbReference type="GO" id="GO:1903785">
    <property type="term" value="P:L-valine transmembrane transport"/>
    <property type="evidence" value="ECO:0007669"/>
    <property type="project" value="TreeGrafter"/>
</dbReference>
<comment type="caution">
    <text evidence="9">The sequence shown here is derived from an EMBL/GenBank/DDBJ whole genome shotgun (WGS) entry which is preliminary data.</text>
</comment>
<comment type="similarity">
    <text evidence="2">Belongs to the AzlC family.</text>
</comment>
<dbReference type="RefSeq" id="WP_271140328.1">
    <property type="nucleotide sequence ID" value="NZ_JAPYYP010000016.1"/>
</dbReference>
<protein>
    <submittedName>
        <fullName evidence="9">AzlC family ABC transporter permease</fullName>
    </submittedName>
</protein>
<feature type="transmembrane region" description="Helical" evidence="8">
    <location>
        <begin position="161"/>
        <end position="179"/>
    </location>
</feature>
<keyword evidence="7 8" id="KW-0472">Membrane</keyword>
<evidence type="ECO:0000256" key="8">
    <source>
        <dbReference type="SAM" id="Phobius"/>
    </source>
</evidence>
<dbReference type="AlphaFoldDB" id="A0A9X3Z3X4"/>
<proteinExistence type="inferred from homology"/>
<evidence type="ECO:0000256" key="4">
    <source>
        <dbReference type="ARBA" id="ARBA00022475"/>
    </source>
</evidence>
<keyword evidence="6 8" id="KW-1133">Transmembrane helix</keyword>
<dbReference type="InterPro" id="IPR011606">
    <property type="entry name" value="Brnchd-chn_aa_trnsp_permease"/>
</dbReference>
<evidence type="ECO:0000256" key="6">
    <source>
        <dbReference type="ARBA" id="ARBA00022989"/>
    </source>
</evidence>
<evidence type="ECO:0000256" key="1">
    <source>
        <dbReference type="ARBA" id="ARBA00004651"/>
    </source>
</evidence>
<feature type="transmembrane region" description="Helical" evidence="8">
    <location>
        <begin position="12"/>
        <end position="33"/>
    </location>
</feature>
<dbReference type="GO" id="GO:0005886">
    <property type="term" value="C:plasma membrane"/>
    <property type="evidence" value="ECO:0007669"/>
    <property type="project" value="UniProtKB-SubCell"/>
</dbReference>
<dbReference type="Proteomes" id="UP001151071">
    <property type="component" value="Unassembled WGS sequence"/>
</dbReference>
<reference evidence="9" key="1">
    <citation type="submission" date="2022-12" db="EMBL/GenBank/DDBJ databases">
        <title>Draft genome sequence of the thermophilic strain Brevibacillus thermoruber HT42, isolated from Los Humeros, Puebla, Mexico, with biotechnological potential.</title>
        <authorList>
            <person name="Lara Sanchez J."/>
            <person name="Solis Palacios R."/>
            <person name="Bustos Baena A.S."/>
            <person name="Ruz Baez A.E."/>
            <person name="Espinosa Luna G."/>
            <person name="Oliart Ros R.M."/>
        </authorList>
    </citation>
    <scope>NUCLEOTIDE SEQUENCE</scope>
    <source>
        <strain evidence="9">HT42</strain>
    </source>
</reference>
<evidence type="ECO:0000256" key="2">
    <source>
        <dbReference type="ARBA" id="ARBA00010735"/>
    </source>
</evidence>
<keyword evidence="10" id="KW-1185">Reference proteome</keyword>
<evidence type="ECO:0000313" key="10">
    <source>
        <dbReference type="Proteomes" id="UP001151071"/>
    </source>
</evidence>
<name>A0A9X3Z3X4_9BACL</name>